<dbReference type="InterPro" id="IPR000014">
    <property type="entry name" value="PAS"/>
</dbReference>
<feature type="domain" description="GGDEF" evidence="4">
    <location>
        <begin position="796"/>
        <end position="928"/>
    </location>
</feature>
<dbReference type="SUPFAM" id="SSF55781">
    <property type="entry name" value="GAF domain-like"/>
    <property type="match status" value="1"/>
</dbReference>
<dbReference type="InterPro" id="IPR052155">
    <property type="entry name" value="Biofilm_reg_signaling"/>
</dbReference>
<dbReference type="NCBIfam" id="TIGR00254">
    <property type="entry name" value="GGDEF"/>
    <property type="match status" value="2"/>
</dbReference>
<dbReference type="AlphaFoldDB" id="A0A1I3RN71"/>
<dbReference type="CDD" id="cd01948">
    <property type="entry name" value="EAL"/>
    <property type="match status" value="1"/>
</dbReference>
<dbReference type="Gene3D" id="3.30.70.270">
    <property type="match status" value="2"/>
</dbReference>
<dbReference type="InterPro" id="IPR029787">
    <property type="entry name" value="Nucleotide_cyclase"/>
</dbReference>
<dbReference type="Gene3D" id="3.20.20.450">
    <property type="entry name" value="EAL domain"/>
    <property type="match status" value="1"/>
</dbReference>
<feature type="domain" description="GGDEF" evidence="4">
    <location>
        <begin position="160"/>
        <end position="295"/>
    </location>
</feature>
<dbReference type="PANTHER" id="PTHR44757">
    <property type="entry name" value="DIGUANYLATE CYCLASE DGCP"/>
    <property type="match status" value="1"/>
</dbReference>
<feature type="domain" description="PAS" evidence="1">
    <location>
        <begin position="349"/>
        <end position="429"/>
    </location>
</feature>
<organism evidence="5 6">
    <name type="scientific">Aquamicrobium aerolatum DSM 21857</name>
    <dbReference type="NCBI Taxonomy" id="1121003"/>
    <lineage>
        <taxon>Bacteria</taxon>
        <taxon>Pseudomonadati</taxon>
        <taxon>Pseudomonadota</taxon>
        <taxon>Alphaproteobacteria</taxon>
        <taxon>Hyphomicrobiales</taxon>
        <taxon>Phyllobacteriaceae</taxon>
        <taxon>Aerobium</taxon>
    </lineage>
</organism>
<dbReference type="Pfam" id="PF13188">
    <property type="entry name" value="PAS_8"/>
    <property type="match status" value="1"/>
</dbReference>
<dbReference type="SMART" id="SM00065">
    <property type="entry name" value="GAF"/>
    <property type="match status" value="1"/>
</dbReference>
<dbReference type="EMBL" id="FORF01000022">
    <property type="protein sequence ID" value="SFJ48014.1"/>
    <property type="molecule type" value="Genomic_DNA"/>
</dbReference>
<dbReference type="SMART" id="SM00091">
    <property type="entry name" value="PAS"/>
    <property type="match status" value="3"/>
</dbReference>
<dbReference type="STRING" id="1121003.SAMN03080618_03096"/>
<evidence type="ECO:0000259" key="2">
    <source>
        <dbReference type="PROSITE" id="PS50113"/>
    </source>
</evidence>
<dbReference type="CDD" id="cd00130">
    <property type="entry name" value="PAS"/>
    <property type="match status" value="2"/>
</dbReference>
<dbReference type="InterPro" id="IPR000160">
    <property type="entry name" value="GGDEF_dom"/>
</dbReference>
<dbReference type="Proteomes" id="UP000242763">
    <property type="component" value="Unassembled WGS sequence"/>
</dbReference>
<dbReference type="Pfam" id="PF00990">
    <property type="entry name" value="GGDEF"/>
    <property type="match status" value="2"/>
</dbReference>
<dbReference type="FunFam" id="3.30.450.20:FF:000099">
    <property type="entry name" value="Sensory box sensor histidine kinase"/>
    <property type="match status" value="1"/>
</dbReference>
<protein>
    <submittedName>
        <fullName evidence="5">PAS domain S-box-containing protein/diguanylate cyclase (GGDEF) domain-containing protein</fullName>
    </submittedName>
</protein>
<dbReference type="Pfam" id="PF13185">
    <property type="entry name" value="GAF_2"/>
    <property type="match status" value="1"/>
</dbReference>
<dbReference type="NCBIfam" id="TIGR00229">
    <property type="entry name" value="sensory_box"/>
    <property type="match status" value="2"/>
</dbReference>
<name>A0A1I3RN71_9HYPH</name>
<evidence type="ECO:0000313" key="5">
    <source>
        <dbReference type="EMBL" id="SFJ48014.1"/>
    </source>
</evidence>
<dbReference type="InterPro" id="IPR001633">
    <property type="entry name" value="EAL_dom"/>
</dbReference>
<keyword evidence="6" id="KW-1185">Reference proteome</keyword>
<dbReference type="SMART" id="SM00267">
    <property type="entry name" value="GGDEF"/>
    <property type="match status" value="2"/>
</dbReference>
<dbReference type="Gene3D" id="3.30.450.20">
    <property type="entry name" value="PAS domain"/>
    <property type="match status" value="3"/>
</dbReference>
<dbReference type="SMART" id="SM00052">
    <property type="entry name" value="EAL"/>
    <property type="match status" value="1"/>
</dbReference>
<dbReference type="CDD" id="cd01949">
    <property type="entry name" value="GGDEF"/>
    <property type="match status" value="2"/>
</dbReference>
<dbReference type="InterPro" id="IPR013655">
    <property type="entry name" value="PAS_fold_3"/>
</dbReference>
<dbReference type="InterPro" id="IPR043128">
    <property type="entry name" value="Rev_trsase/Diguanyl_cyclase"/>
</dbReference>
<proteinExistence type="predicted"/>
<dbReference type="Gene3D" id="3.30.450.40">
    <property type="match status" value="1"/>
</dbReference>
<dbReference type="PROSITE" id="PS50883">
    <property type="entry name" value="EAL"/>
    <property type="match status" value="1"/>
</dbReference>
<evidence type="ECO:0000259" key="3">
    <source>
        <dbReference type="PROSITE" id="PS50883"/>
    </source>
</evidence>
<feature type="domain" description="PAS" evidence="1">
    <location>
        <begin position="643"/>
        <end position="713"/>
    </location>
</feature>
<reference evidence="6" key="1">
    <citation type="submission" date="2016-10" db="EMBL/GenBank/DDBJ databases">
        <authorList>
            <person name="Varghese N."/>
            <person name="Submissions S."/>
        </authorList>
    </citation>
    <scope>NUCLEOTIDE SEQUENCE [LARGE SCALE GENOMIC DNA]</scope>
    <source>
        <strain evidence="6">DSM 21857</strain>
    </source>
</reference>
<dbReference type="RefSeq" id="WP_091524174.1">
    <property type="nucleotide sequence ID" value="NZ_FORF01000022.1"/>
</dbReference>
<dbReference type="PANTHER" id="PTHR44757:SF2">
    <property type="entry name" value="BIOFILM ARCHITECTURE MAINTENANCE PROTEIN MBAA"/>
    <property type="match status" value="1"/>
</dbReference>
<feature type="domain" description="PAC" evidence="2">
    <location>
        <begin position="716"/>
        <end position="768"/>
    </location>
</feature>
<dbReference type="SUPFAM" id="SSF141868">
    <property type="entry name" value="EAL domain-like"/>
    <property type="match status" value="1"/>
</dbReference>
<dbReference type="PROSITE" id="PS50112">
    <property type="entry name" value="PAS"/>
    <property type="match status" value="2"/>
</dbReference>
<evidence type="ECO:0000313" key="6">
    <source>
        <dbReference type="Proteomes" id="UP000242763"/>
    </source>
</evidence>
<dbReference type="InterPro" id="IPR003018">
    <property type="entry name" value="GAF"/>
</dbReference>
<dbReference type="Pfam" id="PF08447">
    <property type="entry name" value="PAS_3"/>
    <property type="match status" value="2"/>
</dbReference>
<sequence length="1195" mass="132453">MLDLTEKRQSEAVHPFVRRTLDLLPDGVLIIGSRREVVYLNDAFKRLWHIPNEIVVKGDRAMLDYVLGQLESPETFLNAVERLYQSPESSEDEITFRDGRVFKRRSVALESGASGSSRIWIFSDFTEAWGARIDPLTGLLNRRAYGREIPGFMASDHSAQIKAFALIDVDHFKAFNDRYGHAGGDAVLERVGAILDKGANLTSHKAFRIGGEEFAIASVHPNDEAAIQYHQNIVGSIQQARILHAWNQPHGVVTISMGLGLFSGPGEPGDVFAAVDKALYRAKKLGRNRVVMATLDSTLKPTVSHVSDLNPVGFDPREIQRSVSLSSSCASADSGADTTLGYASRAFGGSATIGQLFDVLTHSVPGIVWVADEDGKVEFVNEAWCDYTGLSRQQSGAHGWMSALHPEDLDTLMALWPPKSNVQNPVSEKMMRIKRRDGVFRWHMVSANSIAESPSHWIGCSIDIHEVVGMQKRERAQAEILEMVAGGEPVQTILEALCSLGETQLPGSRCSVLLVSQDGKRFDGGAAPFLPKKLQELVTGMEIGPGVGSCGTAAFEKRDVVSANISRDPLWDDWRAAFEPLGVQACWSRPVYGTDDSVLATYGFYFSEVRAPTAEELESLENLRQLAAVAIIKARAHEALEESEEHHRFTVEYNPQIPWTSDPQGRILSVSSRWVEATGIPVEDALGNGWFKALHPDDTQRLVAYWNEHLKTGQPVDVKFRIRLKDGSYRWVRARASARRTKEGTILKWYGAVEDIDDVEQATERLRRQAYQDEVTRLPNRRAFEERLAGRLRDNAAINVLMLDINGFKTINERFGHEAGDAALRLFGRYLRKAMPQADMVARIAGDAFVVLLTNYPPAETLQRFAKKIGKAVEYQLSKSTKTRLCGVSIGCVEAQRDIGADEVVRRARLALSAARKDPNSSIALFTPALPKASEDRFDQIELARAALKSGWIMPVYQPKMDLRNGAIAGAEALLRIDHPSLGIQGPSMIWAALDAPRIGKSINDKMIALVLSDLSQWTPWPEEFGSVSINLSTDILTQPGLSRSLLKKLERSGISTHQLTVEITERVLVDQLSRKSHQALRDLRRHGVRVSLDDFGTGFASLTHLQQLPVNEIKIDQTFVRDLMREGPNAAIVKSMIGLGLNMGIDVVAEGVETAEQGELLREWGCRYAQGYFYHRPMPAKDFARLCGFRPTTV</sequence>
<dbReference type="SMART" id="SM00086">
    <property type="entry name" value="PAC"/>
    <property type="match status" value="2"/>
</dbReference>
<dbReference type="SUPFAM" id="SSF55073">
    <property type="entry name" value="Nucleotide cyclase"/>
    <property type="match status" value="2"/>
</dbReference>
<dbReference type="InterPro" id="IPR000700">
    <property type="entry name" value="PAS-assoc_C"/>
</dbReference>
<dbReference type="InterPro" id="IPR029016">
    <property type="entry name" value="GAF-like_dom_sf"/>
</dbReference>
<dbReference type="InterPro" id="IPR035965">
    <property type="entry name" value="PAS-like_dom_sf"/>
</dbReference>
<dbReference type="OrthoDB" id="9814202at2"/>
<dbReference type="PROSITE" id="PS50113">
    <property type="entry name" value="PAC"/>
    <property type="match status" value="1"/>
</dbReference>
<dbReference type="Pfam" id="PF00563">
    <property type="entry name" value="EAL"/>
    <property type="match status" value="1"/>
</dbReference>
<dbReference type="SUPFAM" id="SSF55785">
    <property type="entry name" value="PYP-like sensor domain (PAS domain)"/>
    <property type="match status" value="3"/>
</dbReference>
<dbReference type="InterPro" id="IPR001610">
    <property type="entry name" value="PAC"/>
</dbReference>
<evidence type="ECO:0000259" key="1">
    <source>
        <dbReference type="PROSITE" id="PS50112"/>
    </source>
</evidence>
<accession>A0A1I3RN71</accession>
<gene>
    <name evidence="5" type="ORF">SAMN03080618_03096</name>
</gene>
<evidence type="ECO:0000259" key="4">
    <source>
        <dbReference type="PROSITE" id="PS50887"/>
    </source>
</evidence>
<feature type="domain" description="EAL" evidence="3">
    <location>
        <begin position="937"/>
        <end position="1192"/>
    </location>
</feature>
<dbReference type="PROSITE" id="PS50887">
    <property type="entry name" value="GGDEF"/>
    <property type="match status" value="2"/>
</dbReference>
<dbReference type="InterPro" id="IPR035919">
    <property type="entry name" value="EAL_sf"/>
</dbReference>